<keyword evidence="9" id="KW-1185">Reference proteome</keyword>
<dbReference type="PANTHER" id="PTHR12318">
    <property type="entry name" value="TESTOSTERONE-REGULATED PROTEIN RP2"/>
    <property type="match status" value="1"/>
</dbReference>
<dbReference type="CDD" id="cd18870">
    <property type="entry name" value="NUDIX_AcylCoAdiphos_Nudt19"/>
    <property type="match status" value="1"/>
</dbReference>
<organism evidence="8 9">
    <name type="scientific">Piscinibacter koreensis</name>
    <dbReference type="NCBI Taxonomy" id="2742824"/>
    <lineage>
        <taxon>Bacteria</taxon>
        <taxon>Pseudomonadati</taxon>
        <taxon>Pseudomonadota</taxon>
        <taxon>Betaproteobacteria</taxon>
        <taxon>Burkholderiales</taxon>
        <taxon>Sphaerotilaceae</taxon>
        <taxon>Piscinibacter</taxon>
    </lineage>
</organism>
<dbReference type="Proteomes" id="UP000529637">
    <property type="component" value="Unassembled WGS sequence"/>
</dbReference>
<dbReference type="GO" id="GO:0046872">
    <property type="term" value="F:metal ion binding"/>
    <property type="evidence" value="ECO:0007669"/>
    <property type="project" value="UniProtKB-KW"/>
</dbReference>
<name>A0A7Y6NSY6_9BURK</name>
<dbReference type="GO" id="GO:0016818">
    <property type="term" value="F:hydrolase activity, acting on acid anhydrides, in phosphorus-containing anhydrides"/>
    <property type="evidence" value="ECO:0007669"/>
    <property type="project" value="InterPro"/>
</dbReference>
<comment type="caution">
    <text evidence="8">The sequence shown here is derived from an EMBL/GenBank/DDBJ whole genome shotgun (WGS) entry which is preliminary data.</text>
</comment>
<dbReference type="SUPFAM" id="SSF55811">
    <property type="entry name" value="Nudix"/>
    <property type="match status" value="1"/>
</dbReference>
<comment type="cofactor">
    <cofactor evidence="2">
        <name>Mg(2+)</name>
        <dbReference type="ChEBI" id="CHEBI:18420"/>
    </cofactor>
</comment>
<evidence type="ECO:0000256" key="4">
    <source>
        <dbReference type="ARBA" id="ARBA00022801"/>
    </source>
</evidence>
<dbReference type="PANTHER" id="PTHR12318:SF0">
    <property type="entry name" value="ACYL-COENZYME A DIPHOSPHATASE NUDT19"/>
    <property type="match status" value="1"/>
</dbReference>
<sequence length="269" mass="29311">MADHIVSAPNPAVQAATLVLVRDGPGGLETLMVVRHHEIDFARGAAVFPGGKVAAADRDERLRRHLRSSVTLDGDDAALRIAAVREAFEESGLLLARRHGRLLDADALSELWRRWHERTAASAEAFVDMVRAESLELALDLLHPFAHWVTPEVSPKRFDTYFYIAAAPPGQVASHDGREAVDSFWVNPRDALRDCEDGRRVIIFPTLCNLALLGTSPDADAAIAAARARAVRRIQPTLGRHGDGRHIPVLPADSGYPPLSSALMNLVAR</sequence>
<protein>
    <submittedName>
        <fullName evidence="8">NUDIX domain-containing protein</fullName>
    </submittedName>
</protein>
<keyword evidence="5" id="KW-0460">Magnesium</keyword>
<reference evidence="8 9" key="1">
    <citation type="submission" date="2020-06" db="EMBL/GenBank/DDBJ databases">
        <title>Schlegella sp. ID0723 isolated from air conditioner.</title>
        <authorList>
            <person name="Kim D.Y."/>
            <person name="Kim D.-U."/>
        </authorList>
    </citation>
    <scope>NUCLEOTIDE SEQUENCE [LARGE SCALE GENOMIC DNA]</scope>
    <source>
        <strain evidence="8 9">ID0723</strain>
    </source>
</reference>
<evidence type="ECO:0000256" key="2">
    <source>
        <dbReference type="ARBA" id="ARBA00001946"/>
    </source>
</evidence>
<dbReference type="AlphaFoldDB" id="A0A7Y6NSY6"/>
<feature type="domain" description="Nudix hydrolase" evidence="7">
    <location>
        <begin position="11"/>
        <end position="208"/>
    </location>
</feature>
<evidence type="ECO:0000256" key="1">
    <source>
        <dbReference type="ARBA" id="ARBA00001936"/>
    </source>
</evidence>
<comment type="cofactor">
    <cofactor evidence="1">
        <name>Mn(2+)</name>
        <dbReference type="ChEBI" id="CHEBI:29035"/>
    </cofactor>
</comment>
<evidence type="ECO:0000256" key="5">
    <source>
        <dbReference type="ARBA" id="ARBA00022842"/>
    </source>
</evidence>
<dbReference type="RefSeq" id="WP_176071629.1">
    <property type="nucleotide sequence ID" value="NZ_JABWMJ010000016.1"/>
</dbReference>
<proteinExistence type="predicted"/>
<dbReference type="InterPro" id="IPR000086">
    <property type="entry name" value="NUDIX_hydrolase_dom"/>
</dbReference>
<evidence type="ECO:0000256" key="3">
    <source>
        <dbReference type="ARBA" id="ARBA00022723"/>
    </source>
</evidence>
<keyword evidence="4" id="KW-0378">Hydrolase</keyword>
<dbReference type="InterPro" id="IPR015797">
    <property type="entry name" value="NUDIX_hydrolase-like_dom_sf"/>
</dbReference>
<keyword evidence="6" id="KW-0464">Manganese</keyword>
<evidence type="ECO:0000256" key="6">
    <source>
        <dbReference type="ARBA" id="ARBA00023211"/>
    </source>
</evidence>
<evidence type="ECO:0000259" key="7">
    <source>
        <dbReference type="PROSITE" id="PS51462"/>
    </source>
</evidence>
<keyword evidence="3" id="KW-0479">Metal-binding</keyword>
<accession>A0A7Y6NSY6</accession>
<evidence type="ECO:0000313" key="9">
    <source>
        <dbReference type="Proteomes" id="UP000529637"/>
    </source>
</evidence>
<dbReference type="EMBL" id="JABWMJ010000016">
    <property type="protein sequence ID" value="NUZ08772.1"/>
    <property type="molecule type" value="Genomic_DNA"/>
</dbReference>
<dbReference type="PROSITE" id="PS51462">
    <property type="entry name" value="NUDIX"/>
    <property type="match status" value="1"/>
</dbReference>
<dbReference type="Gene3D" id="3.90.79.10">
    <property type="entry name" value="Nucleoside Triphosphate Pyrophosphohydrolase"/>
    <property type="match status" value="1"/>
</dbReference>
<dbReference type="InterPro" id="IPR039121">
    <property type="entry name" value="NUDT19"/>
</dbReference>
<evidence type="ECO:0000313" key="8">
    <source>
        <dbReference type="EMBL" id="NUZ08772.1"/>
    </source>
</evidence>
<gene>
    <name evidence="8" type="ORF">HQN59_23795</name>
</gene>